<evidence type="ECO:0000256" key="1">
    <source>
        <dbReference type="SAM" id="MobiDB-lite"/>
    </source>
</evidence>
<dbReference type="EMBL" id="KV875930">
    <property type="protein sequence ID" value="RZR73481.1"/>
    <property type="molecule type" value="Genomic_DNA"/>
</dbReference>
<proteinExistence type="predicted"/>
<gene>
    <name evidence="2" type="ORF">BHM03_00024805</name>
</gene>
<protein>
    <submittedName>
        <fullName evidence="2">Uncharacterized protein</fullName>
    </submittedName>
</protein>
<dbReference type="Proteomes" id="UP000290560">
    <property type="component" value="Unassembled WGS sequence"/>
</dbReference>
<organism evidence="2">
    <name type="scientific">Ensete ventricosum</name>
    <name type="common">Abyssinian banana</name>
    <name type="synonym">Musa ensete</name>
    <dbReference type="NCBI Taxonomy" id="4639"/>
    <lineage>
        <taxon>Eukaryota</taxon>
        <taxon>Viridiplantae</taxon>
        <taxon>Streptophyta</taxon>
        <taxon>Embryophyta</taxon>
        <taxon>Tracheophyta</taxon>
        <taxon>Spermatophyta</taxon>
        <taxon>Magnoliopsida</taxon>
        <taxon>Liliopsida</taxon>
        <taxon>Zingiberales</taxon>
        <taxon>Musaceae</taxon>
        <taxon>Ensete</taxon>
    </lineage>
</organism>
<dbReference type="AlphaFoldDB" id="A0A445MH08"/>
<accession>A0A445MH08</accession>
<sequence>MELQPDDGPRPSLGIGPGSDDVVGPRREFVRRFVEGIRKLAGNMLGDHQKIPEASRLAGRRLDRSYPGNRAAANDCQWLNCLGPMGKSLVPSFQAIDGRVWSSPKEDR</sequence>
<evidence type="ECO:0000313" key="2">
    <source>
        <dbReference type="EMBL" id="RZR73481.1"/>
    </source>
</evidence>
<feature type="region of interest" description="Disordered" evidence="1">
    <location>
        <begin position="1"/>
        <end position="24"/>
    </location>
</feature>
<name>A0A445MH08_ENSVE</name>
<reference evidence="2" key="1">
    <citation type="journal article" date="2018" name="Data Brief">
        <title>Genome sequence data from 17 accessions of Ensete ventricosum, a staple food crop for millions in Ethiopia.</title>
        <authorList>
            <person name="Yemataw Z."/>
            <person name="Muzemil S."/>
            <person name="Ambachew D."/>
            <person name="Tripathi L."/>
            <person name="Tesfaye K."/>
            <person name="Chala A."/>
            <person name="Farbos A."/>
            <person name="O'Neill P."/>
            <person name="Moore K."/>
            <person name="Grant M."/>
            <person name="Studholme D.J."/>
        </authorList>
    </citation>
    <scope>NUCLEOTIDE SEQUENCE [LARGE SCALE GENOMIC DNA]</scope>
    <source>
        <tissue evidence="2">Leaf</tissue>
    </source>
</reference>